<reference evidence="1 2" key="1">
    <citation type="journal article" date="2016" name="Nat. Commun.">
        <title>Thousands of microbial genomes shed light on interconnected biogeochemical processes in an aquifer system.</title>
        <authorList>
            <person name="Anantharaman K."/>
            <person name="Brown C.T."/>
            <person name="Hug L.A."/>
            <person name="Sharon I."/>
            <person name="Castelle C.J."/>
            <person name="Probst A.J."/>
            <person name="Thomas B.C."/>
            <person name="Singh A."/>
            <person name="Wilkins M.J."/>
            <person name="Karaoz U."/>
            <person name="Brodie E.L."/>
            <person name="Williams K.H."/>
            <person name="Hubbard S.S."/>
            <person name="Banfield J.F."/>
        </authorList>
    </citation>
    <scope>NUCLEOTIDE SEQUENCE [LARGE SCALE GENOMIC DNA]</scope>
</reference>
<proteinExistence type="predicted"/>
<sequence length="184" mass="21658">MTILIDHLNVDRSEDPGYWYLWALDFKNTFLFLYNHEMNLLQNKPKINPDQLPPPPGHISIQTLYFTAIELYLKAFLLAQKDLTVAELASNKWSHQLIKLRKRCSDIDGDFENKELKWVIDALNKLFKKDWHLLKYPPARSPLNKNETKTKYNQTTPGLYGREIMAPPLEFLDNKVKSLVWVED</sequence>
<name>A0A1F7YZM7_9BACT</name>
<dbReference type="STRING" id="1802505.A3D01_04730"/>
<dbReference type="Proteomes" id="UP000177169">
    <property type="component" value="Unassembled WGS sequence"/>
</dbReference>
<protein>
    <submittedName>
        <fullName evidence="1">Uncharacterized protein</fullName>
    </submittedName>
</protein>
<organism evidence="1 2">
    <name type="scientific">Candidatus Woesebacteria bacterium RIFCSPHIGHO2_02_FULL_39_13</name>
    <dbReference type="NCBI Taxonomy" id="1802505"/>
    <lineage>
        <taxon>Bacteria</taxon>
        <taxon>Candidatus Woeseibacteriota</taxon>
    </lineage>
</organism>
<evidence type="ECO:0000313" key="1">
    <source>
        <dbReference type="EMBL" id="OGM32339.1"/>
    </source>
</evidence>
<gene>
    <name evidence="1" type="ORF">A3D01_04730</name>
</gene>
<dbReference type="EMBL" id="MGGR01000033">
    <property type="protein sequence ID" value="OGM32339.1"/>
    <property type="molecule type" value="Genomic_DNA"/>
</dbReference>
<comment type="caution">
    <text evidence="1">The sequence shown here is derived from an EMBL/GenBank/DDBJ whole genome shotgun (WGS) entry which is preliminary data.</text>
</comment>
<accession>A0A1F7YZM7</accession>
<evidence type="ECO:0000313" key="2">
    <source>
        <dbReference type="Proteomes" id="UP000177169"/>
    </source>
</evidence>
<dbReference type="AlphaFoldDB" id="A0A1F7YZM7"/>